<reference evidence="3 4" key="1">
    <citation type="journal article" date="2014" name="Genome Announc.">
        <title>Draft genome sequence of the pathogenic fungus Scedosporium apiospermum.</title>
        <authorList>
            <person name="Vandeputte P."/>
            <person name="Ghamrawi S."/>
            <person name="Rechenmann M."/>
            <person name="Iltis A."/>
            <person name="Giraud S."/>
            <person name="Fleury M."/>
            <person name="Thornton C."/>
            <person name="Delhaes L."/>
            <person name="Meyer W."/>
            <person name="Papon N."/>
            <person name="Bouchara J.P."/>
        </authorList>
    </citation>
    <scope>NUCLEOTIDE SEQUENCE [LARGE SCALE GENOMIC DNA]</scope>
    <source>
        <strain evidence="3 4">IHEM 14462</strain>
    </source>
</reference>
<proteinExistence type="inferred from homology"/>
<dbReference type="OrthoDB" id="2013972at2759"/>
<dbReference type="Proteomes" id="UP000028545">
    <property type="component" value="Unassembled WGS sequence"/>
</dbReference>
<dbReference type="SUPFAM" id="SSF53335">
    <property type="entry name" value="S-adenosyl-L-methionine-dependent methyltransferases"/>
    <property type="match status" value="1"/>
</dbReference>
<evidence type="ECO:0000313" key="3">
    <source>
        <dbReference type="EMBL" id="KEZ42004.1"/>
    </source>
</evidence>
<dbReference type="Pfam" id="PF13489">
    <property type="entry name" value="Methyltransf_23"/>
    <property type="match status" value="1"/>
</dbReference>
<organism evidence="3 4">
    <name type="scientific">Pseudallescheria apiosperma</name>
    <name type="common">Scedosporium apiospermum</name>
    <dbReference type="NCBI Taxonomy" id="563466"/>
    <lineage>
        <taxon>Eukaryota</taxon>
        <taxon>Fungi</taxon>
        <taxon>Dikarya</taxon>
        <taxon>Ascomycota</taxon>
        <taxon>Pezizomycotina</taxon>
        <taxon>Sordariomycetes</taxon>
        <taxon>Hypocreomycetidae</taxon>
        <taxon>Microascales</taxon>
        <taxon>Microascaceae</taxon>
        <taxon>Scedosporium</taxon>
    </lineage>
</organism>
<dbReference type="VEuPathDB" id="FungiDB:SAPIO_CDS6396"/>
<dbReference type="Gene3D" id="3.40.50.150">
    <property type="entry name" value="Vaccinia Virus protein VP39"/>
    <property type="match status" value="1"/>
</dbReference>
<accession>A0A084G3U2</accession>
<dbReference type="EMBL" id="JOWA01000103">
    <property type="protein sequence ID" value="KEZ42004.1"/>
    <property type="molecule type" value="Genomic_DNA"/>
</dbReference>
<protein>
    <recommendedName>
        <fullName evidence="5">Methyltransferase domain-containing protein</fullName>
    </recommendedName>
</protein>
<dbReference type="HOGENOM" id="CLU_010595_0_0_1"/>
<dbReference type="CDD" id="cd02440">
    <property type="entry name" value="AdoMet_MTases"/>
    <property type="match status" value="1"/>
</dbReference>
<dbReference type="KEGG" id="sapo:SAPIO_CDS6396"/>
<comment type="similarity">
    <text evidence="1">Belongs to the methyltransferase superfamily. LaeA methyltransferase family.</text>
</comment>
<dbReference type="PANTHER" id="PTHR43591">
    <property type="entry name" value="METHYLTRANSFERASE"/>
    <property type="match status" value="1"/>
</dbReference>
<keyword evidence="4" id="KW-1185">Reference proteome</keyword>
<comment type="caution">
    <text evidence="3">The sequence shown here is derived from an EMBL/GenBank/DDBJ whole genome shotgun (WGS) entry which is preliminary data.</text>
</comment>
<evidence type="ECO:0000256" key="2">
    <source>
        <dbReference type="SAM" id="MobiDB-lite"/>
    </source>
</evidence>
<feature type="region of interest" description="Disordered" evidence="2">
    <location>
        <begin position="1"/>
        <end position="64"/>
    </location>
</feature>
<name>A0A084G3U2_PSEDA</name>
<dbReference type="RefSeq" id="XP_016641803.1">
    <property type="nucleotide sequence ID" value="XM_016788512.1"/>
</dbReference>
<dbReference type="GeneID" id="27725468"/>
<sequence>MSSPHKAGPAEEIAPTTSKSPSTSPGARKSTSPAKSKSSSPQATSPGGLLSGELLPSAEIPGPLHTIEIDNDEVESTYNEGATRNLCGHQSCATSGSTDGGTMHSKMGSIGTSSSIFSASSSWPSVHGGSAANWVIFRAPNDDIQQDAEALQHEMYRRVLGGKLFMSPIPDDAQAVLDLGCGADVADELPSAEVTGIDLSPIQPAFVPPNCRFEIDDMNQEWTFPENKFDLIFMRSAPGCVPDFVEFAKKVKRHLKPGGWFEHAQASGLVESDDGTVKPDSAARQWYSIFATLGEKTGKSFMTSEEAPAAIREAGFDNIEEHNVKLPIGTWPRDPVLKQWGAWNRMFLLQAIEGFSIRGLTTMLDYSFEEAQLYLVQLRKELTDPRIHAYIYFRVVYAQKSLNDEN</sequence>
<evidence type="ECO:0000256" key="1">
    <source>
        <dbReference type="ARBA" id="ARBA00038158"/>
    </source>
</evidence>
<dbReference type="AlphaFoldDB" id="A0A084G3U2"/>
<evidence type="ECO:0000313" key="4">
    <source>
        <dbReference type="Proteomes" id="UP000028545"/>
    </source>
</evidence>
<gene>
    <name evidence="3" type="ORF">SAPIO_CDS6396</name>
</gene>
<evidence type="ECO:0008006" key="5">
    <source>
        <dbReference type="Google" id="ProtNLM"/>
    </source>
</evidence>
<dbReference type="GO" id="GO:0008168">
    <property type="term" value="F:methyltransferase activity"/>
    <property type="evidence" value="ECO:0007669"/>
    <property type="project" value="TreeGrafter"/>
</dbReference>
<feature type="compositionally biased region" description="Low complexity" evidence="2">
    <location>
        <begin position="15"/>
        <end position="57"/>
    </location>
</feature>
<dbReference type="PANTHER" id="PTHR43591:SF10">
    <property type="entry name" value="ABC TRANSMEMBRANE TYPE-1 DOMAIN-CONTAINING PROTEIN-RELATED"/>
    <property type="match status" value="1"/>
</dbReference>
<dbReference type="InterPro" id="IPR029063">
    <property type="entry name" value="SAM-dependent_MTases_sf"/>
</dbReference>